<organism evidence="1">
    <name type="scientific">termite gut metagenome</name>
    <dbReference type="NCBI Taxonomy" id="433724"/>
    <lineage>
        <taxon>unclassified sequences</taxon>
        <taxon>metagenomes</taxon>
        <taxon>organismal metagenomes</taxon>
    </lineage>
</organism>
<protein>
    <submittedName>
        <fullName evidence="1">Uncharacterized protein</fullName>
    </submittedName>
</protein>
<sequence>MNLLNFVSQYPDESSCKAKFKE</sequence>
<evidence type="ECO:0000313" key="1">
    <source>
        <dbReference type="EMBL" id="KAA6327634.1"/>
    </source>
</evidence>
<comment type="caution">
    <text evidence="1">The sequence shown here is derived from an EMBL/GenBank/DDBJ whole genome shotgun (WGS) entry which is preliminary data.</text>
</comment>
<feature type="non-terminal residue" evidence="1">
    <location>
        <position position="22"/>
    </location>
</feature>
<dbReference type="AlphaFoldDB" id="A0A5J4R2Z4"/>
<reference evidence="1" key="1">
    <citation type="submission" date="2019-03" db="EMBL/GenBank/DDBJ databases">
        <title>Single cell metagenomics reveals metabolic interactions within the superorganism composed of flagellate Streblomastix strix and complex community of Bacteroidetes bacteria on its surface.</title>
        <authorList>
            <person name="Treitli S.C."/>
            <person name="Kolisko M."/>
            <person name="Husnik F."/>
            <person name="Keeling P."/>
            <person name="Hampl V."/>
        </authorList>
    </citation>
    <scope>NUCLEOTIDE SEQUENCE</scope>
    <source>
        <strain evidence="1">STM</strain>
    </source>
</reference>
<name>A0A5J4R2Z4_9ZZZZ</name>
<accession>A0A5J4R2Z4</accession>
<dbReference type="EMBL" id="SNRY01001957">
    <property type="protein sequence ID" value="KAA6327634.1"/>
    <property type="molecule type" value="Genomic_DNA"/>
</dbReference>
<gene>
    <name evidence="1" type="ORF">EZS27_023400</name>
</gene>
<proteinExistence type="predicted"/>